<evidence type="ECO:0000256" key="1">
    <source>
        <dbReference type="ARBA" id="ARBA00022553"/>
    </source>
</evidence>
<dbReference type="KEGG" id="dja:HY57_01930"/>
<dbReference type="PROSITE" id="PS50043">
    <property type="entry name" value="HTH_LUXR_2"/>
    <property type="match status" value="1"/>
</dbReference>
<feature type="domain" description="Response regulatory" evidence="5">
    <location>
        <begin position="9"/>
        <end position="129"/>
    </location>
</feature>
<dbReference type="InterPro" id="IPR000792">
    <property type="entry name" value="Tscrpt_reg_LuxR_C"/>
</dbReference>
<dbReference type="GO" id="GO:0000160">
    <property type="term" value="P:phosphorelay signal transduction system"/>
    <property type="evidence" value="ECO:0007669"/>
    <property type="project" value="InterPro"/>
</dbReference>
<name>A0A075JX49_9GAMM</name>
<keyword evidence="7" id="KW-1185">Reference proteome</keyword>
<sequence length="226" mass="25141">MQNGHSSTRVVIADDHPVVMLGVRTLLKDVDDIQIVGEAADGEELMAMLRSRPCDLLITDFSMPFAHASGDGLILLRRLRRTYPKLPIIVLTMIHNRSLIRCMLATGIAGLVGKASMMNELVLAVRAVTQGRVYLCDAWRSHLEGTVDLHVHGEGLIHERSHRSDLSRREAEVVRLFALGLTMTQIADRLSRSIKTVSKQKCDAMRKLAISNNTELYEYAKTSGLL</sequence>
<feature type="modified residue" description="4-aspartylphosphate" evidence="3">
    <location>
        <position position="60"/>
    </location>
</feature>
<evidence type="ECO:0008006" key="8">
    <source>
        <dbReference type="Google" id="ProtNLM"/>
    </source>
</evidence>
<dbReference type="InterPro" id="IPR039420">
    <property type="entry name" value="WalR-like"/>
</dbReference>
<proteinExistence type="predicted"/>
<dbReference type="PROSITE" id="PS50110">
    <property type="entry name" value="RESPONSE_REGULATORY"/>
    <property type="match status" value="1"/>
</dbReference>
<dbReference type="SMART" id="SM00421">
    <property type="entry name" value="HTH_LUXR"/>
    <property type="match status" value="1"/>
</dbReference>
<dbReference type="HOGENOM" id="CLU_000445_90_1_6"/>
<dbReference type="GO" id="GO:0003677">
    <property type="term" value="F:DNA binding"/>
    <property type="evidence" value="ECO:0007669"/>
    <property type="project" value="UniProtKB-KW"/>
</dbReference>
<dbReference type="RefSeq" id="WP_026033922.1">
    <property type="nucleotide sequence ID" value="NZ_CP008884.1"/>
</dbReference>
<dbReference type="Pfam" id="PF00072">
    <property type="entry name" value="Response_reg"/>
    <property type="match status" value="1"/>
</dbReference>
<dbReference type="InterPro" id="IPR016032">
    <property type="entry name" value="Sig_transdc_resp-reg_C-effctor"/>
</dbReference>
<dbReference type="STRING" id="1217721.HY57_01930"/>
<dbReference type="OrthoDB" id="5945638at2"/>
<dbReference type="CDD" id="cd17535">
    <property type="entry name" value="REC_NarL-like"/>
    <property type="match status" value="1"/>
</dbReference>
<dbReference type="EMBL" id="CP008884">
    <property type="protein sequence ID" value="AIF46105.1"/>
    <property type="molecule type" value="Genomic_DNA"/>
</dbReference>
<evidence type="ECO:0000313" key="7">
    <source>
        <dbReference type="Proteomes" id="UP000027987"/>
    </source>
</evidence>
<evidence type="ECO:0000259" key="4">
    <source>
        <dbReference type="PROSITE" id="PS50043"/>
    </source>
</evidence>
<dbReference type="InterPro" id="IPR036388">
    <property type="entry name" value="WH-like_DNA-bd_sf"/>
</dbReference>
<dbReference type="InterPro" id="IPR058245">
    <property type="entry name" value="NreC/VraR/RcsB-like_REC"/>
</dbReference>
<dbReference type="AlphaFoldDB" id="A0A075JX49"/>
<dbReference type="Proteomes" id="UP000027987">
    <property type="component" value="Chromosome"/>
</dbReference>
<dbReference type="Gene3D" id="3.40.50.2300">
    <property type="match status" value="1"/>
</dbReference>
<dbReference type="Pfam" id="PF00196">
    <property type="entry name" value="GerE"/>
    <property type="match status" value="1"/>
</dbReference>
<keyword evidence="1 3" id="KW-0597">Phosphoprotein</keyword>
<evidence type="ECO:0000313" key="6">
    <source>
        <dbReference type="EMBL" id="AIF46105.1"/>
    </source>
</evidence>
<dbReference type="PANTHER" id="PTHR43214">
    <property type="entry name" value="TWO-COMPONENT RESPONSE REGULATOR"/>
    <property type="match status" value="1"/>
</dbReference>
<evidence type="ECO:0000256" key="3">
    <source>
        <dbReference type="PROSITE-ProRule" id="PRU00169"/>
    </source>
</evidence>
<dbReference type="GO" id="GO:0006355">
    <property type="term" value="P:regulation of DNA-templated transcription"/>
    <property type="evidence" value="ECO:0007669"/>
    <property type="project" value="InterPro"/>
</dbReference>
<organism evidence="6 7">
    <name type="scientific">Dyella japonica A8</name>
    <dbReference type="NCBI Taxonomy" id="1217721"/>
    <lineage>
        <taxon>Bacteria</taxon>
        <taxon>Pseudomonadati</taxon>
        <taxon>Pseudomonadota</taxon>
        <taxon>Gammaproteobacteria</taxon>
        <taxon>Lysobacterales</taxon>
        <taxon>Rhodanobacteraceae</taxon>
        <taxon>Dyella</taxon>
    </lineage>
</organism>
<dbReference type="PRINTS" id="PR00038">
    <property type="entry name" value="HTHLUXR"/>
</dbReference>
<dbReference type="PATRIC" id="fig|1217721.7.peg.407"/>
<dbReference type="Gene3D" id="1.10.10.10">
    <property type="entry name" value="Winged helix-like DNA-binding domain superfamily/Winged helix DNA-binding domain"/>
    <property type="match status" value="1"/>
</dbReference>
<feature type="domain" description="HTH luxR-type" evidence="4">
    <location>
        <begin position="159"/>
        <end position="224"/>
    </location>
</feature>
<reference evidence="6 7" key="1">
    <citation type="submission" date="2014-07" db="EMBL/GenBank/DDBJ databases">
        <title>Complete Genome Sequence of Dyella japonica Strain A8 Isolated from Malaysian Tropical Soil.</title>
        <authorList>
            <person name="Hui R.K.H."/>
            <person name="Chen J.-W."/>
            <person name="Chan K.-G."/>
            <person name="Leung F.C.C."/>
        </authorList>
    </citation>
    <scope>NUCLEOTIDE SEQUENCE [LARGE SCALE GENOMIC DNA]</scope>
    <source>
        <strain evidence="6 7">A8</strain>
    </source>
</reference>
<dbReference type="PANTHER" id="PTHR43214:SF17">
    <property type="entry name" value="TRANSCRIPTIONAL REGULATORY PROTEIN RCSB"/>
    <property type="match status" value="1"/>
</dbReference>
<protein>
    <recommendedName>
        <fullName evidence="8">LuxR family transcriptional regulator</fullName>
    </recommendedName>
</protein>
<evidence type="ECO:0000259" key="5">
    <source>
        <dbReference type="PROSITE" id="PS50110"/>
    </source>
</evidence>
<dbReference type="InterPro" id="IPR011006">
    <property type="entry name" value="CheY-like_superfamily"/>
</dbReference>
<dbReference type="InterPro" id="IPR001789">
    <property type="entry name" value="Sig_transdc_resp-reg_receiver"/>
</dbReference>
<dbReference type="SMART" id="SM00448">
    <property type="entry name" value="REC"/>
    <property type="match status" value="1"/>
</dbReference>
<evidence type="ECO:0000256" key="2">
    <source>
        <dbReference type="ARBA" id="ARBA00023125"/>
    </source>
</evidence>
<dbReference type="SUPFAM" id="SSF46894">
    <property type="entry name" value="C-terminal effector domain of the bipartite response regulators"/>
    <property type="match status" value="1"/>
</dbReference>
<dbReference type="SUPFAM" id="SSF52172">
    <property type="entry name" value="CheY-like"/>
    <property type="match status" value="1"/>
</dbReference>
<dbReference type="CDD" id="cd06170">
    <property type="entry name" value="LuxR_C_like"/>
    <property type="match status" value="1"/>
</dbReference>
<accession>A0A075JX49</accession>
<gene>
    <name evidence="6" type="ORF">HY57_01930</name>
</gene>
<keyword evidence="2" id="KW-0238">DNA-binding</keyword>